<dbReference type="Proteomes" id="UP000283509">
    <property type="component" value="Unassembled WGS sequence"/>
</dbReference>
<feature type="compositionally biased region" description="Polar residues" evidence="1">
    <location>
        <begin position="66"/>
        <end position="107"/>
    </location>
</feature>
<keyword evidence="2" id="KW-0812">Transmembrane</keyword>
<accession>A0A423TME4</accession>
<feature type="transmembrane region" description="Helical" evidence="2">
    <location>
        <begin position="336"/>
        <end position="357"/>
    </location>
</feature>
<evidence type="ECO:0000313" key="3">
    <source>
        <dbReference type="EMBL" id="ROT77613.1"/>
    </source>
</evidence>
<organism evidence="3 4">
    <name type="scientific">Penaeus vannamei</name>
    <name type="common">Whiteleg shrimp</name>
    <name type="synonym">Litopenaeus vannamei</name>
    <dbReference type="NCBI Taxonomy" id="6689"/>
    <lineage>
        <taxon>Eukaryota</taxon>
        <taxon>Metazoa</taxon>
        <taxon>Ecdysozoa</taxon>
        <taxon>Arthropoda</taxon>
        <taxon>Crustacea</taxon>
        <taxon>Multicrustacea</taxon>
        <taxon>Malacostraca</taxon>
        <taxon>Eumalacostraca</taxon>
        <taxon>Eucarida</taxon>
        <taxon>Decapoda</taxon>
        <taxon>Dendrobranchiata</taxon>
        <taxon>Penaeoidea</taxon>
        <taxon>Penaeidae</taxon>
        <taxon>Penaeus</taxon>
    </lineage>
</organism>
<feature type="compositionally biased region" description="Polar residues" evidence="1">
    <location>
        <begin position="47"/>
        <end position="59"/>
    </location>
</feature>
<protein>
    <submittedName>
        <fullName evidence="3">Repetitive proline-rich cell wall protein 2</fullName>
    </submittedName>
</protein>
<proteinExistence type="predicted"/>
<comment type="caution">
    <text evidence="3">The sequence shown here is derived from an EMBL/GenBank/DDBJ whole genome shotgun (WGS) entry which is preliminary data.</text>
</comment>
<dbReference type="AlphaFoldDB" id="A0A423TME4"/>
<reference evidence="3 4" key="1">
    <citation type="submission" date="2018-04" db="EMBL/GenBank/DDBJ databases">
        <authorList>
            <person name="Zhang X."/>
            <person name="Yuan J."/>
            <person name="Li F."/>
            <person name="Xiang J."/>
        </authorList>
    </citation>
    <scope>NUCLEOTIDE SEQUENCE [LARGE SCALE GENOMIC DNA]</scope>
    <source>
        <tissue evidence="3">Muscle</tissue>
    </source>
</reference>
<feature type="region of interest" description="Disordered" evidence="1">
    <location>
        <begin position="154"/>
        <end position="191"/>
    </location>
</feature>
<feature type="region of interest" description="Disordered" evidence="1">
    <location>
        <begin position="31"/>
        <end position="110"/>
    </location>
</feature>
<evidence type="ECO:0000256" key="1">
    <source>
        <dbReference type="SAM" id="MobiDB-lite"/>
    </source>
</evidence>
<keyword evidence="2" id="KW-0472">Membrane</keyword>
<feature type="compositionally biased region" description="Polar residues" evidence="1">
    <location>
        <begin position="164"/>
        <end position="180"/>
    </location>
</feature>
<reference evidence="3 4" key="2">
    <citation type="submission" date="2019-01" db="EMBL/GenBank/DDBJ databases">
        <title>The decoding of complex shrimp genome reveals the adaptation for benthos swimmer, frequently molting mechanism and breeding impact on genome.</title>
        <authorList>
            <person name="Sun Y."/>
            <person name="Gao Y."/>
            <person name="Yu Y."/>
        </authorList>
    </citation>
    <scope>NUCLEOTIDE SEQUENCE [LARGE SCALE GENOMIC DNA]</scope>
    <source>
        <tissue evidence="3">Muscle</tissue>
    </source>
</reference>
<keyword evidence="4" id="KW-1185">Reference proteome</keyword>
<sequence length="440" mass="48107">MNSRKRWSGEIFQGEPPLARHIRTLQDAAGHIRSADTSGRSRHFRTQQDTSGRTGSRTLQDAAGQLQDTSGTQQDTSGRQDTSTSGRSRILQDTSGRQQTTRTQLDNFQDAAGHFRTQLDTSGRSRTLQDAAGHFRTHQDAAGHIRTLHVTSGHIRTHQDTSGHFRTQQDTSGPTINTKNRPGRRALGSSWASPRDPVFFCSGRLDGDTLPAEAEVRPGFESTARDDFVRGLFALLVLPSAPLPPRPRFSSLSSLSSLVSPRPLLSSLLLSSFSPSPVLAGLSRLLRFSPSPHLALFSPLSPLPFPLSPLGLFSSLPDDHGQIRVVCEKCPSPYTSPLSLSPFIFFALALFVSFFLLRPPIFSSLSLLLFLPSSFLPFHLAMTCLLPPNQPSALCSPSPPSLPPWPHSSPLPLSPSPSLHCLSLLRHFLSFLRLSSLFFS</sequence>
<evidence type="ECO:0000256" key="2">
    <source>
        <dbReference type="SAM" id="Phobius"/>
    </source>
</evidence>
<gene>
    <name evidence="3" type="ORF">C7M84_003723</name>
</gene>
<dbReference type="EMBL" id="QCYY01001503">
    <property type="protein sequence ID" value="ROT77613.1"/>
    <property type="molecule type" value="Genomic_DNA"/>
</dbReference>
<name>A0A423TME4_PENVA</name>
<keyword evidence="2" id="KW-1133">Transmembrane helix</keyword>
<evidence type="ECO:0000313" key="4">
    <source>
        <dbReference type="Proteomes" id="UP000283509"/>
    </source>
</evidence>
<feature type="transmembrane region" description="Helical" evidence="2">
    <location>
        <begin position="364"/>
        <end position="382"/>
    </location>
</feature>